<keyword evidence="3" id="KW-0804">Transcription</keyword>
<dbReference type="InterPro" id="IPR036388">
    <property type="entry name" value="WH-like_DNA-bd_sf"/>
</dbReference>
<dbReference type="Proteomes" id="UP000232587">
    <property type="component" value="Unassembled WGS sequence"/>
</dbReference>
<feature type="domain" description="HTH gntR-type" evidence="4">
    <location>
        <begin position="4"/>
        <end position="71"/>
    </location>
</feature>
<dbReference type="InterPro" id="IPR036390">
    <property type="entry name" value="WH_DNA-bd_sf"/>
</dbReference>
<dbReference type="PROSITE" id="PS50949">
    <property type="entry name" value="HTH_GNTR"/>
    <property type="match status" value="1"/>
</dbReference>
<dbReference type="Gene3D" id="1.10.10.10">
    <property type="entry name" value="Winged helix-like DNA-binding domain superfamily/Winged helix DNA-binding domain"/>
    <property type="match status" value="1"/>
</dbReference>
<accession>A0A2N0H5T4</accession>
<dbReference type="EMBL" id="PHUF01000005">
    <property type="protein sequence ID" value="PKB14277.1"/>
    <property type="molecule type" value="Genomic_DNA"/>
</dbReference>
<dbReference type="InterPro" id="IPR000524">
    <property type="entry name" value="Tscrpt_reg_HTH_GntR"/>
</dbReference>
<organism evidence="5 6">
    <name type="scientific">Novosphingobium kunmingense</name>
    <dbReference type="NCBI Taxonomy" id="1211806"/>
    <lineage>
        <taxon>Bacteria</taxon>
        <taxon>Pseudomonadati</taxon>
        <taxon>Pseudomonadota</taxon>
        <taxon>Alphaproteobacteria</taxon>
        <taxon>Sphingomonadales</taxon>
        <taxon>Sphingomonadaceae</taxon>
        <taxon>Novosphingobium</taxon>
    </lineage>
</organism>
<proteinExistence type="predicted"/>
<evidence type="ECO:0000259" key="4">
    <source>
        <dbReference type="PROSITE" id="PS50949"/>
    </source>
</evidence>
<dbReference type="PANTHER" id="PTHR43537">
    <property type="entry name" value="TRANSCRIPTIONAL REGULATOR, GNTR FAMILY"/>
    <property type="match status" value="1"/>
</dbReference>
<reference evidence="5 6" key="1">
    <citation type="submission" date="2017-11" db="EMBL/GenBank/DDBJ databases">
        <title>Genomic Encyclopedia of Type Strains, Phase III (KMG-III): the genomes of soil and plant-associated and newly described type strains.</title>
        <authorList>
            <person name="Whitman W."/>
        </authorList>
    </citation>
    <scope>NUCLEOTIDE SEQUENCE [LARGE SCALE GENOMIC DNA]</scope>
    <source>
        <strain evidence="5 6">CGMCC 1.12274</strain>
    </source>
</reference>
<gene>
    <name evidence="5" type="ORF">B0I00_2909</name>
</gene>
<sequence length="204" mass="22703">MSPAHVLEPTYQGLKSRLKAGSWPMGMRLEATKLADELGVSVTPVRDSLNRLVGERLVELWPGEGYRVARIGERQLRDLFGFNRDLLSRAVIVMVASDVEMDWSDEPSPYPERVARLFAGVAAASGSTAVVEVVEALNDRLHPVRCLDPELIAGCEIEIETFGRVIVEDVDPLARDSWLASYHDRRCELASEYVFRLELGPKPG</sequence>
<dbReference type="PANTHER" id="PTHR43537:SF5">
    <property type="entry name" value="UXU OPERON TRANSCRIPTIONAL REGULATOR"/>
    <property type="match status" value="1"/>
</dbReference>
<evidence type="ECO:0000256" key="1">
    <source>
        <dbReference type="ARBA" id="ARBA00023015"/>
    </source>
</evidence>
<keyword evidence="6" id="KW-1185">Reference proteome</keyword>
<name>A0A2N0H5T4_9SPHN</name>
<evidence type="ECO:0000313" key="5">
    <source>
        <dbReference type="EMBL" id="PKB14277.1"/>
    </source>
</evidence>
<keyword evidence="2" id="KW-0238">DNA-binding</keyword>
<protein>
    <submittedName>
        <fullName evidence="5">GntR family transcriptional regulator</fullName>
    </submittedName>
</protein>
<evidence type="ECO:0000256" key="2">
    <source>
        <dbReference type="ARBA" id="ARBA00023125"/>
    </source>
</evidence>
<evidence type="ECO:0000256" key="3">
    <source>
        <dbReference type="ARBA" id="ARBA00023163"/>
    </source>
</evidence>
<dbReference type="SMART" id="SM00345">
    <property type="entry name" value="HTH_GNTR"/>
    <property type="match status" value="1"/>
</dbReference>
<dbReference type="Pfam" id="PF00392">
    <property type="entry name" value="GntR"/>
    <property type="match status" value="1"/>
</dbReference>
<dbReference type="SUPFAM" id="SSF46785">
    <property type="entry name" value="Winged helix' DNA-binding domain"/>
    <property type="match status" value="1"/>
</dbReference>
<dbReference type="GO" id="GO:0003700">
    <property type="term" value="F:DNA-binding transcription factor activity"/>
    <property type="evidence" value="ECO:0007669"/>
    <property type="project" value="InterPro"/>
</dbReference>
<dbReference type="AlphaFoldDB" id="A0A2N0H5T4"/>
<comment type="caution">
    <text evidence="5">The sequence shown here is derived from an EMBL/GenBank/DDBJ whole genome shotgun (WGS) entry which is preliminary data.</text>
</comment>
<evidence type="ECO:0000313" key="6">
    <source>
        <dbReference type="Proteomes" id="UP000232587"/>
    </source>
</evidence>
<keyword evidence="1" id="KW-0805">Transcription regulation</keyword>
<dbReference type="GO" id="GO:0003677">
    <property type="term" value="F:DNA binding"/>
    <property type="evidence" value="ECO:0007669"/>
    <property type="project" value="UniProtKB-KW"/>
</dbReference>